<evidence type="ECO:0000256" key="3">
    <source>
        <dbReference type="SAM" id="SignalP"/>
    </source>
</evidence>
<dbReference type="GO" id="GO:0016787">
    <property type="term" value="F:hydrolase activity"/>
    <property type="evidence" value="ECO:0007669"/>
    <property type="project" value="UniProtKB-KW"/>
</dbReference>
<feature type="signal peptide" evidence="3">
    <location>
        <begin position="1"/>
        <end position="23"/>
    </location>
</feature>
<keyword evidence="3" id="KW-0732">Signal</keyword>
<keyword evidence="1 5" id="KW-0378">Hydrolase</keyword>
<evidence type="ECO:0000259" key="4">
    <source>
        <dbReference type="Pfam" id="PF20434"/>
    </source>
</evidence>
<dbReference type="InterPro" id="IPR029058">
    <property type="entry name" value="AB_hydrolase_fold"/>
</dbReference>
<proteinExistence type="predicted"/>
<evidence type="ECO:0000313" key="6">
    <source>
        <dbReference type="Proteomes" id="UP000058446"/>
    </source>
</evidence>
<dbReference type="STRING" id="1408189.CLAC_00275"/>
<feature type="domain" description="BD-FAE-like" evidence="4">
    <location>
        <begin position="66"/>
        <end position="268"/>
    </location>
</feature>
<gene>
    <name evidence="5" type="ORF">CLAC_00275</name>
</gene>
<sequence length="319" mass="34306">MSKWRAAAMVTVGVLCLGGLLGAGGCATLNGPFTSEHAKERAEGNRDASNPHRIEYGTESPRQYGDLFLPKVEARKGSLPLVVFIHGGGWLQHSTALSTTKMARDLAAQGVAVWNIEYRGSDIHAKDKDGIGGWPITYEDIAKAIDFIPELADKVPAKLDLGRVSVAGVSAGGNLAAWACSRPEFPDGAPGANPVFTVDKCVGIAGVYDMTLAYEQHDKFVVGLLGGSPKEVPEHYFMASPGLNVAPRAQMTILHGKNDRTVSIDEATFYAHTAESLGQQVRLIQLDDANHGSWGKIEGPQWKRARSAILEQLSVKRHR</sequence>
<dbReference type="PATRIC" id="fig|1408189.4.peg.57"/>
<dbReference type="PANTHER" id="PTHR48081">
    <property type="entry name" value="AB HYDROLASE SUPERFAMILY PROTEIN C4A8.06C"/>
    <property type="match status" value="1"/>
</dbReference>
<organism evidence="5 6">
    <name type="scientific">Corynebacterium lactis RW2-5</name>
    <dbReference type="NCBI Taxonomy" id="1408189"/>
    <lineage>
        <taxon>Bacteria</taxon>
        <taxon>Bacillati</taxon>
        <taxon>Actinomycetota</taxon>
        <taxon>Actinomycetes</taxon>
        <taxon>Mycobacteriales</taxon>
        <taxon>Corynebacteriaceae</taxon>
        <taxon>Corynebacterium</taxon>
    </lineage>
</organism>
<dbReference type="PROSITE" id="PS51257">
    <property type="entry name" value="PROKAR_LIPOPROTEIN"/>
    <property type="match status" value="1"/>
</dbReference>
<protein>
    <submittedName>
        <fullName evidence="5">Hydrolase</fullName>
    </submittedName>
</protein>
<dbReference type="SUPFAM" id="SSF53474">
    <property type="entry name" value="alpha/beta-Hydrolases"/>
    <property type="match status" value="1"/>
</dbReference>
<dbReference type="KEGG" id="clw:CLAC_00275"/>
<evidence type="ECO:0000256" key="2">
    <source>
        <dbReference type="SAM" id="MobiDB-lite"/>
    </source>
</evidence>
<dbReference type="Proteomes" id="UP000058446">
    <property type="component" value="Chromosome"/>
</dbReference>
<dbReference type="RefSeq" id="WP_053411213.1">
    <property type="nucleotide sequence ID" value="NZ_CP006841.1"/>
</dbReference>
<accession>A0A0K2GY77</accession>
<dbReference type="InterPro" id="IPR049492">
    <property type="entry name" value="BD-FAE-like_dom"/>
</dbReference>
<dbReference type="AlphaFoldDB" id="A0A0K2GY77"/>
<evidence type="ECO:0000256" key="1">
    <source>
        <dbReference type="ARBA" id="ARBA00022801"/>
    </source>
</evidence>
<dbReference type="Gene3D" id="3.40.50.1820">
    <property type="entry name" value="alpha/beta hydrolase"/>
    <property type="match status" value="1"/>
</dbReference>
<name>A0A0K2GY77_9CORY</name>
<feature type="region of interest" description="Disordered" evidence="2">
    <location>
        <begin position="37"/>
        <end position="59"/>
    </location>
</feature>
<feature type="compositionally biased region" description="Basic and acidic residues" evidence="2">
    <location>
        <begin position="37"/>
        <end position="56"/>
    </location>
</feature>
<dbReference type="InterPro" id="IPR050300">
    <property type="entry name" value="GDXG_lipolytic_enzyme"/>
</dbReference>
<keyword evidence="6" id="KW-1185">Reference proteome</keyword>
<feature type="chain" id="PRO_5038441323" evidence="3">
    <location>
        <begin position="24"/>
        <end position="319"/>
    </location>
</feature>
<reference evidence="5 6" key="1">
    <citation type="submission" date="2013-10" db="EMBL/GenBank/DDBJ databases">
        <title>Complete genome sequence of Corynebacterium lactis DSM 45799(T), isolated from raw cow milk.</title>
        <authorList>
            <person name="Ruckert C."/>
            <person name="Albersmeier A."/>
            <person name="Lipski A."/>
            <person name="Kalinowski J."/>
        </authorList>
    </citation>
    <scope>NUCLEOTIDE SEQUENCE [LARGE SCALE GENOMIC DNA]</scope>
    <source>
        <strain evidence="5 6">RW2-5</strain>
    </source>
</reference>
<dbReference type="Pfam" id="PF20434">
    <property type="entry name" value="BD-FAE"/>
    <property type="match status" value="1"/>
</dbReference>
<dbReference type="EMBL" id="CP006841">
    <property type="protein sequence ID" value="ALA66426.1"/>
    <property type="molecule type" value="Genomic_DNA"/>
</dbReference>
<evidence type="ECO:0000313" key="5">
    <source>
        <dbReference type="EMBL" id="ALA66426.1"/>
    </source>
</evidence>